<dbReference type="InterPro" id="IPR046715">
    <property type="entry name" value="DUF6607"/>
</dbReference>
<keyword evidence="1" id="KW-0732">Signal</keyword>
<dbReference type="Proteomes" id="UP001165367">
    <property type="component" value="Unassembled WGS sequence"/>
</dbReference>
<evidence type="ECO:0000313" key="2">
    <source>
        <dbReference type="EMBL" id="MCG2614614.1"/>
    </source>
</evidence>
<accession>A0ABS9KQK6</accession>
<dbReference type="Pfam" id="PF20311">
    <property type="entry name" value="DUF6607"/>
    <property type="match status" value="1"/>
</dbReference>
<protein>
    <submittedName>
        <fullName evidence="2">Uncharacterized protein</fullName>
    </submittedName>
</protein>
<feature type="signal peptide" evidence="1">
    <location>
        <begin position="1"/>
        <end position="19"/>
    </location>
</feature>
<dbReference type="RefSeq" id="WP_237871199.1">
    <property type="nucleotide sequence ID" value="NZ_JAKLTR010000005.1"/>
</dbReference>
<feature type="chain" id="PRO_5045291245" evidence="1">
    <location>
        <begin position="20"/>
        <end position="312"/>
    </location>
</feature>
<keyword evidence="3" id="KW-1185">Reference proteome</keyword>
<comment type="caution">
    <text evidence="2">The sequence shown here is derived from an EMBL/GenBank/DDBJ whole genome shotgun (WGS) entry which is preliminary data.</text>
</comment>
<organism evidence="2 3">
    <name type="scientific">Terrimonas ginsenosidimutans</name>
    <dbReference type="NCBI Taxonomy" id="2908004"/>
    <lineage>
        <taxon>Bacteria</taxon>
        <taxon>Pseudomonadati</taxon>
        <taxon>Bacteroidota</taxon>
        <taxon>Chitinophagia</taxon>
        <taxon>Chitinophagales</taxon>
        <taxon>Chitinophagaceae</taxon>
        <taxon>Terrimonas</taxon>
    </lineage>
</organism>
<name>A0ABS9KQK6_9BACT</name>
<evidence type="ECO:0000256" key="1">
    <source>
        <dbReference type="SAM" id="SignalP"/>
    </source>
</evidence>
<proteinExistence type="predicted"/>
<evidence type="ECO:0000313" key="3">
    <source>
        <dbReference type="Proteomes" id="UP001165367"/>
    </source>
</evidence>
<gene>
    <name evidence="2" type="ORF">LZZ85_09990</name>
</gene>
<dbReference type="EMBL" id="JAKLTR010000005">
    <property type="protein sequence ID" value="MCG2614614.1"/>
    <property type="molecule type" value="Genomic_DNA"/>
</dbReference>
<sequence>MKKIIGSVLVALTAVAAQAQAPADRAKIDKLCGCFEVEFKYAETFAPNKDYKFHDREAISGGVELTLPIEVSDKKIVMQHLLVITDSMIVKHWREEWTYENPIVWKYNGDKVWTKTTLSPDQVKGKWTQTVWEVSDEPRYQGFSQWVSLDNKQIWQNTTDAPLPRREYSSRSDYNILKRTNRLSINDSGYIHEQDNQKIIRTNGVDQLLAEEKGINSYKRLDNKQCAGAVVYWEKNKAFWTKVRKTWDEYISTQNTIAIKTLIDGKPLHDYLFALAKDYAAKKVTDKDIDAKIKSEVFRFINLDGKAVAQQK</sequence>
<reference evidence="2" key="1">
    <citation type="submission" date="2022-01" db="EMBL/GenBank/DDBJ databases">
        <authorList>
            <person name="Jo J.-H."/>
            <person name="Im W.-T."/>
        </authorList>
    </citation>
    <scope>NUCLEOTIDE SEQUENCE</scope>
    <source>
        <strain evidence="2">NA20</strain>
    </source>
</reference>